<dbReference type="Pfam" id="PF05175">
    <property type="entry name" value="MTS"/>
    <property type="match status" value="1"/>
</dbReference>
<dbReference type="RefSeq" id="WP_095894969.1">
    <property type="nucleotide sequence ID" value="NZ_CP022387.1"/>
</dbReference>
<dbReference type="InterPro" id="IPR029063">
    <property type="entry name" value="SAM-dependent_MTases_sf"/>
</dbReference>
<feature type="domain" description="Methyltransferase small" evidence="6">
    <location>
        <begin position="106"/>
        <end position="201"/>
    </location>
</feature>
<feature type="binding site" evidence="5">
    <location>
        <position position="144"/>
    </location>
    <ligand>
        <name>S-adenosyl-L-methionine</name>
        <dbReference type="ChEBI" id="CHEBI:59789"/>
    </ligand>
</feature>
<keyword evidence="1 5" id="KW-0489">Methyltransferase</keyword>
<evidence type="ECO:0000256" key="4">
    <source>
        <dbReference type="ARBA" id="ARBA00048391"/>
    </source>
</evidence>
<dbReference type="EC" id="2.1.1.297" evidence="5"/>
<name>A0A250FXJ0_9FLAO</name>
<reference evidence="8" key="1">
    <citation type="submission" date="2017-06" db="EMBL/GenBank/DDBJ databases">
        <title>Capnocytophaga spp. assemblies.</title>
        <authorList>
            <person name="Gulvik C.A."/>
        </authorList>
    </citation>
    <scope>NUCLEOTIDE SEQUENCE [LARGE SCALE GENOMIC DNA]</scope>
    <source>
        <strain evidence="8">H2177</strain>
    </source>
</reference>
<dbReference type="OrthoDB" id="9800643at2"/>
<evidence type="ECO:0000313" key="8">
    <source>
        <dbReference type="Proteomes" id="UP000217348"/>
    </source>
</evidence>
<evidence type="ECO:0000313" key="7">
    <source>
        <dbReference type="EMBL" id="ATA88696.1"/>
    </source>
</evidence>
<comment type="similarity">
    <text evidence="5">Belongs to the protein N5-glutamine methyltransferase family. PrmC subfamily.</text>
</comment>
<dbReference type="InterPro" id="IPR007848">
    <property type="entry name" value="Small_mtfrase_dom"/>
</dbReference>
<dbReference type="PANTHER" id="PTHR18895:SF74">
    <property type="entry name" value="MTRF1L RELEASE FACTOR GLUTAMINE METHYLTRANSFERASE"/>
    <property type="match status" value="1"/>
</dbReference>
<dbReference type="CDD" id="cd02440">
    <property type="entry name" value="AdoMet_MTases"/>
    <property type="match status" value="1"/>
</dbReference>
<evidence type="ECO:0000256" key="3">
    <source>
        <dbReference type="ARBA" id="ARBA00022691"/>
    </source>
</evidence>
<dbReference type="NCBIfam" id="TIGR03534">
    <property type="entry name" value="RF_mod_PrmC"/>
    <property type="match status" value="1"/>
</dbReference>
<dbReference type="AlphaFoldDB" id="A0A250FXJ0"/>
<feature type="binding site" evidence="5">
    <location>
        <begin position="121"/>
        <end position="125"/>
    </location>
    <ligand>
        <name>S-adenosyl-L-methionine</name>
        <dbReference type="ChEBI" id="CHEBI:59789"/>
    </ligand>
</feature>
<proteinExistence type="inferred from homology"/>
<dbReference type="Gene3D" id="3.40.50.150">
    <property type="entry name" value="Vaccinia Virus protein VP39"/>
    <property type="match status" value="1"/>
</dbReference>
<comment type="catalytic activity">
    <reaction evidence="4 5">
        <text>L-glutaminyl-[peptide chain release factor] + S-adenosyl-L-methionine = N(5)-methyl-L-glutaminyl-[peptide chain release factor] + S-adenosyl-L-homocysteine + H(+)</text>
        <dbReference type="Rhea" id="RHEA:42896"/>
        <dbReference type="Rhea" id="RHEA-COMP:10271"/>
        <dbReference type="Rhea" id="RHEA-COMP:10272"/>
        <dbReference type="ChEBI" id="CHEBI:15378"/>
        <dbReference type="ChEBI" id="CHEBI:30011"/>
        <dbReference type="ChEBI" id="CHEBI:57856"/>
        <dbReference type="ChEBI" id="CHEBI:59789"/>
        <dbReference type="ChEBI" id="CHEBI:61891"/>
        <dbReference type="EC" id="2.1.1.297"/>
    </reaction>
</comment>
<evidence type="ECO:0000256" key="2">
    <source>
        <dbReference type="ARBA" id="ARBA00022679"/>
    </source>
</evidence>
<feature type="binding site" evidence="5">
    <location>
        <position position="187"/>
    </location>
    <ligand>
        <name>S-adenosyl-L-methionine</name>
        <dbReference type="ChEBI" id="CHEBI:59789"/>
    </ligand>
</feature>
<feature type="binding site" evidence="5">
    <location>
        <begin position="187"/>
        <end position="190"/>
    </location>
    <ligand>
        <name>substrate</name>
    </ligand>
</feature>
<sequence>MKIKDLKDYLFQNLDFLYSKEEIQVFYFMLLDFYGGFSKTDILLHPEMELEKTLEISILNAVNELKFEKPIQYILGETEFFSNRFFVDENVLIPRQETEELVDWILSETPHNDSINILDIGCGSGCISVSLAKALPNANVTALDISEKAISVAGKNAIENNVKIHFVQQNILETDFLAEKYDVIVSNPPYVRELEKKEIQNNVLNYEPHLALFVPDENALIFYEKIAELAKSSLTERGKLFFEINQYLGNEMVEMLRKKGFSKVELRNDLLQNPRMIKAVV</sequence>
<dbReference type="SUPFAM" id="SSF53335">
    <property type="entry name" value="S-adenosyl-L-methionine-dependent methyltransferases"/>
    <property type="match status" value="1"/>
</dbReference>
<evidence type="ECO:0000256" key="1">
    <source>
        <dbReference type="ARBA" id="ARBA00022603"/>
    </source>
</evidence>
<dbReference type="HAMAP" id="MF_02126">
    <property type="entry name" value="RF_methyltr_PrmC"/>
    <property type="match status" value="1"/>
</dbReference>
<dbReference type="NCBIfam" id="TIGR00536">
    <property type="entry name" value="hemK_fam"/>
    <property type="match status" value="1"/>
</dbReference>
<dbReference type="KEGG" id="csto:CGC58_02440"/>
<dbReference type="PANTHER" id="PTHR18895">
    <property type="entry name" value="HEMK METHYLTRANSFERASE"/>
    <property type="match status" value="1"/>
</dbReference>
<dbReference type="InterPro" id="IPR004556">
    <property type="entry name" value="HemK-like"/>
</dbReference>
<dbReference type="GO" id="GO:0003676">
    <property type="term" value="F:nucleic acid binding"/>
    <property type="evidence" value="ECO:0007669"/>
    <property type="project" value="InterPro"/>
</dbReference>
<dbReference type="GO" id="GO:0102559">
    <property type="term" value="F:peptide chain release factor N(5)-glutamine methyltransferase activity"/>
    <property type="evidence" value="ECO:0007669"/>
    <property type="project" value="UniProtKB-EC"/>
</dbReference>
<comment type="function">
    <text evidence="5">Methylates the class 1 translation termination release factors RF1/PrfA and RF2/PrfB on the glutamine residue of the universally conserved GGQ motif.</text>
</comment>
<protein>
    <recommendedName>
        <fullName evidence="5">Release factor glutamine methyltransferase</fullName>
        <shortName evidence="5">RF MTase</shortName>
        <ecNumber evidence="5">2.1.1.297</ecNumber>
    </recommendedName>
    <alternativeName>
        <fullName evidence="5">N5-glutamine methyltransferase PrmC</fullName>
    </alternativeName>
    <alternativeName>
        <fullName evidence="5">Protein-(glutamine-N5) MTase PrmC</fullName>
    </alternativeName>
    <alternativeName>
        <fullName evidence="5">Protein-glutamine N-methyltransferase PrmC</fullName>
    </alternativeName>
</protein>
<evidence type="ECO:0000256" key="5">
    <source>
        <dbReference type="HAMAP-Rule" id="MF_02126"/>
    </source>
</evidence>
<dbReference type="EMBL" id="CP022387">
    <property type="protein sequence ID" value="ATA88696.1"/>
    <property type="molecule type" value="Genomic_DNA"/>
</dbReference>
<dbReference type="Proteomes" id="UP000217348">
    <property type="component" value="Chromosome"/>
</dbReference>
<dbReference type="InterPro" id="IPR002052">
    <property type="entry name" value="DNA_methylase_N6_adenine_CS"/>
</dbReference>
<dbReference type="InterPro" id="IPR019874">
    <property type="entry name" value="RF_methyltr_PrmC"/>
</dbReference>
<dbReference type="PROSITE" id="PS00092">
    <property type="entry name" value="N6_MTASE"/>
    <property type="match status" value="1"/>
</dbReference>
<evidence type="ECO:0000259" key="6">
    <source>
        <dbReference type="Pfam" id="PF05175"/>
    </source>
</evidence>
<dbReference type="InterPro" id="IPR050320">
    <property type="entry name" value="N5-glutamine_MTase"/>
</dbReference>
<keyword evidence="2 5" id="KW-0808">Transferase</keyword>
<dbReference type="GO" id="GO:0032259">
    <property type="term" value="P:methylation"/>
    <property type="evidence" value="ECO:0007669"/>
    <property type="project" value="UniProtKB-KW"/>
</dbReference>
<comment type="caution">
    <text evidence="5">Lacks conserved residue(s) required for the propagation of feature annotation.</text>
</comment>
<accession>A0A250FXJ0</accession>
<dbReference type="Gene3D" id="1.10.8.10">
    <property type="entry name" value="DNA helicase RuvA subunit, C-terminal domain"/>
    <property type="match status" value="1"/>
</dbReference>
<keyword evidence="3 5" id="KW-0949">S-adenosyl-L-methionine</keyword>
<organism evidence="7 8">
    <name type="scientific">Capnocytophaga stomatis</name>
    <dbReference type="NCBI Taxonomy" id="1848904"/>
    <lineage>
        <taxon>Bacteria</taxon>
        <taxon>Pseudomonadati</taxon>
        <taxon>Bacteroidota</taxon>
        <taxon>Flavobacteriia</taxon>
        <taxon>Flavobacteriales</taxon>
        <taxon>Flavobacteriaceae</taxon>
        <taxon>Capnocytophaga</taxon>
    </lineage>
</organism>
<gene>
    <name evidence="5 7" type="primary">prmC</name>
    <name evidence="7" type="ORF">CGC58_02440</name>
</gene>